<reference evidence="3 4" key="1">
    <citation type="journal article" date="2013" name="Front. Plant Sci.">
        <title>The Reference Genome of the Halophytic Plant Eutrema salsugineum.</title>
        <authorList>
            <person name="Yang R."/>
            <person name="Jarvis D.E."/>
            <person name="Chen H."/>
            <person name="Beilstein M.A."/>
            <person name="Grimwood J."/>
            <person name="Jenkins J."/>
            <person name="Shu S."/>
            <person name="Prochnik S."/>
            <person name="Xin M."/>
            <person name="Ma C."/>
            <person name="Schmutz J."/>
            <person name="Wing R.A."/>
            <person name="Mitchell-Olds T."/>
            <person name="Schumaker K.S."/>
            <person name="Wang X."/>
        </authorList>
    </citation>
    <scope>NUCLEOTIDE SEQUENCE [LARGE SCALE GENOMIC DNA]</scope>
</reference>
<dbReference type="EMBL" id="KI517464">
    <property type="protein sequence ID" value="ESQ42803.1"/>
    <property type="molecule type" value="Genomic_DNA"/>
</dbReference>
<dbReference type="InterPro" id="IPR002885">
    <property type="entry name" value="PPR_rpt"/>
</dbReference>
<dbReference type="GO" id="GO:0003723">
    <property type="term" value="F:RNA binding"/>
    <property type="evidence" value="ECO:0007669"/>
    <property type="project" value="InterPro"/>
</dbReference>
<feature type="repeat" description="PPR" evidence="2">
    <location>
        <begin position="201"/>
        <end position="231"/>
    </location>
</feature>
<name>V4LSE5_EUTSA</name>
<keyword evidence="4" id="KW-1185">Reference proteome</keyword>
<dbReference type="Gramene" id="ESQ42803">
    <property type="protein sequence ID" value="ESQ42803"/>
    <property type="gene ID" value="EUTSA_v10015484mg"/>
</dbReference>
<dbReference type="Pfam" id="PF20431">
    <property type="entry name" value="E_motif"/>
    <property type="match status" value="1"/>
</dbReference>
<feature type="repeat" description="PPR" evidence="2">
    <location>
        <begin position="234"/>
        <end position="268"/>
    </location>
</feature>
<dbReference type="InterPro" id="IPR011990">
    <property type="entry name" value="TPR-like_helical_dom_sf"/>
</dbReference>
<dbReference type="FunFam" id="1.25.40.10:FF:000348">
    <property type="entry name" value="Pentatricopeptide repeat-containing protein chloroplastic"/>
    <property type="match status" value="1"/>
</dbReference>
<dbReference type="AlphaFoldDB" id="V4LSE5"/>
<dbReference type="Pfam" id="PF01535">
    <property type="entry name" value="PPR"/>
    <property type="match status" value="4"/>
</dbReference>
<dbReference type="InterPro" id="IPR046848">
    <property type="entry name" value="E_motif"/>
</dbReference>
<accession>V4LSE5</accession>
<dbReference type="OMA" id="HRSVITW"/>
<protein>
    <recommendedName>
        <fullName evidence="5">Pentacotripeptide-repeat region of PRORP domain-containing protein</fullName>
    </recommendedName>
</protein>
<dbReference type="SUPFAM" id="SSF48452">
    <property type="entry name" value="TPR-like"/>
    <property type="match status" value="1"/>
</dbReference>
<dbReference type="NCBIfam" id="TIGR00756">
    <property type="entry name" value="PPR"/>
    <property type="match status" value="4"/>
</dbReference>
<proteinExistence type="predicted"/>
<dbReference type="OrthoDB" id="185373at2759"/>
<evidence type="ECO:0000313" key="4">
    <source>
        <dbReference type="Proteomes" id="UP000030689"/>
    </source>
</evidence>
<dbReference type="PROSITE" id="PS51375">
    <property type="entry name" value="PPR"/>
    <property type="match status" value="3"/>
</dbReference>
<evidence type="ECO:0000256" key="1">
    <source>
        <dbReference type="ARBA" id="ARBA00022737"/>
    </source>
</evidence>
<sequence length="561" mass="62789">MWQRINALSLSTWQLHSPIALALNIRRISNVSGIDWFDSSLKIHGTNLKTLKQAHCSMITTGLNRDNLIVAKFLDACSIAGHVRYAYTVFTNQQSPNTYLHNAMIRALSLFDEPSAHAVAVSVYKKFWALCSKPDTFTFPFVLKIVVRLSDVWLGRQIHCQTVVFGFDSSVHVVTSLIQMYCVCGGLGDARKAFDEMRVRDVNVWNALLAGYGKMGKIDEAWSLLEMMPCWLRNALSWTCVISGFAKIGRASEAIEVFQRMLLDNVEPDEVTLLAALSACADLGSIEFGERICSYVDHRGMNRAVSMNNALIDMYAKSGDIKKALVEFESLNERNVVTWTTMITGLATHGLGAEALAMFNRMVKAGVKPNDVTFIAILSACSHVGLVGLGKCLFASMRWKYGIEPNIEHYGCMIDLLGRAGRIREAEEVSKRMPFEANAAIWGSLLAASNVHHDLELGERALNQLIKLEPNNSGNYMLLANLYADLGRWDESRMMRKMMKGIGVKKMAGESSIDVENRVYRFSSGDLSHPQVEMILEILQEMDFQIQSNEIREKEERFGIV</sequence>
<dbReference type="Proteomes" id="UP000030689">
    <property type="component" value="Unassembled WGS sequence"/>
</dbReference>
<evidence type="ECO:0000256" key="2">
    <source>
        <dbReference type="PROSITE-ProRule" id="PRU00708"/>
    </source>
</evidence>
<feature type="repeat" description="PPR" evidence="2">
    <location>
        <begin position="335"/>
        <end position="369"/>
    </location>
</feature>
<dbReference type="GO" id="GO:0009451">
    <property type="term" value="P:RNA modification"/>
    <property type="evidence" value="ECO:0007669"/>
    <property type="project" value="InterPro"/>
</dbReference>
<evidence type="ECO:0008006" key="5">
    <source>
        <dbReference type="Google" id="ProtNLM"/>
    </source>
</evidence>
<dbReference type="eggNOG" id="KOG4197">
    <property type="taxonomic scope" value="Eukaryota"/>
</dbReference>
<dbReference type="InterPro" id="IPR046960">
    <property type="entry name" value="PPR_At4g14850-like_plant"/>
</dbReference>
<evidence type="ECO:0000313" key="3">
    <source>
        <dbReference type="EMBL" id="ESQ42803.1"/>
    </source>
</evidence>
<organism evidence="3 4">
    <name type="scientific">Eutrema salsugineum</name>
    <name type="common">Saltwater cress</name>
    <name type="synonym">Sisymbrium salsugineum</name>
    <dbReference type="NCBI Taxonomy" id="72664"/>
    <lineage>
        <taxon>Eukaryota</taxon>
        <taxon>Viridiplantae</taxon>
        <taxon>Streptophyta</taxon>
        <taxon>Embryophyta</taxon>
        <taxon>Tracheophyta</taxon>
        <taxon>Spermatophyta</taxon>
        <taxon>Magnoliopsida</taxon>
        <taxon>eudicotyledons</taxon>
        <taxon>Gunneridae</taxon>
        <taxon>Pentapetalae</taxon>
        <taxon>rosids</taxon>
        <taxon>malvids</taxon>
        <taxon>Brassicales</taxon>
        <taxon>Brassicaceae</taxon>
        <taxon>Eutremeae</taxon>
        <taxon>Eutrema</taxon>
    </lineage>
</organism>
<dbReference type="Gene3D" id="1.25.40.10">
    <property type="entry name" value="Tetratricopeptide repeat domain"/>
    <property type="match status" value="3"/>
</dbReference>
<dbReference type="Pfam" id="PF13041">
    <property type="entry name" value="PPR_2"/>
    <property type="match status" value="2"/>
</dbReference>
<dbReference type="KEGG" id="eus:EUTSA_v10015484mg"/>
<keyword evidence="1" id="KW-0677">Repeat</keyword>
<dbReference type="FunFam" id="1.25.40.10:FF:000242">
    <property type="entry name" value="Pentatricopeptide repeat-containing protein"/>
    <property type="match status" value="1"/>
</dbReference>
<dbReference type="PANTHER" id="PTHR47926:SF432">
    <property type="entry name" value="(WILD MALAYSIAN BANANA) HYPOTHETICAL PROTEIN"/>
    <property type="match status" value="1"/>
</dbReference>
<dbReference type="PANTHER" id="PTHR47926">
    <property type="entry name" value="PENTATRICOPEPTIDE REPEAT-CONTAINING PROTEIN"/>
    <property type="match status" value="1"/>
</dbReference>
<gene>
    <name evidence="3" type="ORF">EUTSA_v10015484mg</name>
</gene>